<protein>
    <submittedName>
        <fullName evidence="3">Uncharacterized protein</fullName>
    </submittedName>
</protein>
<dbReference type="Proteomes" id="UP000315440">
    <property type="component" value="Unassembled WGS sequence"/>
</dbReference>
<feature type="transmembrane region" description="Helical" evidence="2">
    <location>
        <begin position="7"/>
        <end position="27"/>
    </location>
</feature>
<evidence type="ECO:0000256" key="1">
    <source>
        <dbReference type="SAM" id="Coils"/>
    </source>
</evidence>
<proteinExistence type="predicted"/>
<name>A0A5C5ZH83_9BACT</name>
<feature type="coiled-coil region" evidence="1">
    <location>
        <begin position="102"/>
        <end position="136"/>
    </location>
</feature>
<dbReference type="PROSITE" id="PS51257">
    <property type="entry name" value="PROKAR_LIPOPROTEIN"/>
    <property type="match status" value="1"/>
</dbReference>
<dbReference type="RefSeq" id="WP_146402330.1">
    <property type="nucleotide sequence ID" value="NZ_SJPQ01000004.1"/>
</dbReference>
<evidence type="ECO:0000313" key="4">
    <source>
        <dbReference type="Proteomes" id="UP000315440"/>
    </source>
</evidence>
<dbReference type="AlphaFoldDB" id="A0A5C5ZH83"/>
<keyword evidence="2" id="KW-1133">Transmembrane helix</keyword>
<evidence type="ECO:0000256" key="2">
    <source>
        <dbReference type="SAM" id="Phobius"/>
    </source>
</evidence>
<keyword evidence="4" id="KW-1185">Reference proteome</keyword>
<gene>
    <name evidence="3" type="ORF">Mal64_33440</name>
</gene>
<evidence type="ECO:0000313" key="3">
    <source>
        <dbReference type="EMBL" id="TWT86518.1"/>
    </source>
</evidence>
<dbReference type="EMBL" id="SJPQ01000004">
    <property type="protein sequence ID" value="TWT86518.1"/>
    <property type="molecule type" value="Genomic_DNA"/>
</dbReference>
<keyword evidence="2" id="KW-0472">Membrane</keyword>
<accession>A0A5C5ZH83</accession>
<reference evidence="3 4" key="1">
    <citation type="submission" date="2019-02" db="EMBL/GenBank/DDBJ databases">
        <title>Deep-cultivation of Planctomycetes and their phenomic and genomic characterization uncovers novel biology.</title>
        <authorList>
            <person name="Wiegand S."/>
            <person name="Jogler M."/>
            <person name="Boedeker C."/>
            <person name="Pinto D."/>
            <person name="Vollmers J."/>
            <person name="Rivas-Marin E."/>
            <person name="Kohn T."/>
            <person name="Peeters S.H."/>
            <person name="Heuer A."/>
            <person name="Rast P."/>
            <person name="Oberbeckmann S."/>
            <person name="Bunk B."/>
            <person name="Jeske O."/>
            <person name="Meyerdierks A."/>
            <person name="Storesund J.E."/>
            <person name="Kallscheuer N."/>
            <person name="Luecker S."/>
            <person name="Lage O.M."/>
            <person name="Pohl T."/>
            <person name="Merkel B.J."/>
            <person name="Hornburger P."/>
            <person name="Mueller R.-W."/>
            <person name="Bruemmer F."/>
            <person name="Labrenz M."/>
            <person name="Spormann A.M."/>
            <person name="Op Den Camp H."/>
            <person name="Overmann J."/>
            <person name="Amann R."/>
            <person name="Jetten M.S.M."/>
            <person name="Mascher T."/>
            <person name="Medema M.H."/>
            <person name="Devos D.P."/>
            <person name="Kaster A.-K."/>
            <person name="Ovreas L."/>
            <person name="Rohde M."/>
            <person name="Galperin M.Y."/>
            <person name="Jogler C."/>
        </authorList>
    </citation>
    <scope>NUCLEOTIDE SEQUENCE [LARGE SCALE GENOMIC DNA]</scope>
    <source>
        <strain evidence="3 4">Mal64</strain>
    </source>
</reference>
<sequence>MKILATMLGYVAFATVLTGAACLGYLWQTDRLNDEKVFRIVAMLHDVDLEKVNYEEMSSDIDTPEEELSLDQIEYHRAIAARNFEVKQEALDRGRHEFDHLLSQLTAARERFDNMARELEEKIKQESAEASDESVANVVRYYESIKADTAKDLLLRMYDEEMGREKVIRLMNKMQANKLKKILLQFRTPDELDKLHEINELLLQGGPQKDVYDQALEQLKRKDS</sequence>
<keyword evidence="2" id="KW-0812">Transmembrane</keyword>
<keyword evidence="1" id="KW-0175">Coiled coil</keyword>
<dbReference type="OrthoDB" id="275553at2"/>
<comment type="caution">
    <text evidence="3">The sequence shown here is derived from an EMBL/GenBank/DDBJ whole genome shotgun (WGS) entry which is preliminary data.</text>
</comment>
<organism evidence="3 4">
    <name type="scientific">Pseudobythopirellula maris</name>
    <dbReference type="NCBI Taxonomy" id="2527991"/>
    <lineage>
        <taxon>Bacteria</taxon>
        <taxon>Pseudomonadati</taxon>
        <taxon>Planctomycetota</taxon>
        <taxon>Planctomycetia</taxon>
        <taxon>Pirellulales</taxon>
        <taxon>Lacipirellulaceae</taxon>
        <taxon>Pseudobythopirellula</taxon>
    </lineage>
</organism>